<comment type="caution">
    <text evidence="5">The sequence shown here is derived from an EMBL/GenBank/DDBJ whole genome shotgun (WGS) entry which is preliminary data.</text>
</comment>
<evidence type="ECO:0000259" key="4">
    <source>
        <dbReference type="SMART" id="SM00829"/>
    </source>
</evidence>
<dbReference type="Pfam" id="PF08240">
    <property type="entry name" value="ADH_N"/>
    <property type="match status" value="1"/>
</dbReference>
<keyword evidence="2" id="KW-0862">Zinc</keyword>
<evidence type="ECO:0000313" key="6">
    <source>
        <dbReference type="Proteomes" id="UP001519460"/>
    </source>
</evidence>
<dbReference type="Proteomes" id="UP001519460">
    <property type="component" value="Unassembled WGS sequence"/>
</dbReference>
<gene>
    <name evidence="5" type="ORF">BaRGS_00028354</name>
</gene>
<dbReference type="InterPro" id="IPR011032">
    <property type="entry name" value="GroES-like_sf"/>
</dbReference>
<name>A0ABD0K0C4_9CAEN</name>
<keyword evidence="6" id="KW-1185">Reference proteome</keyword>
<evidence type="ECO:0000313" key="5">
    <source>
        <dbReference type="EMBL" id="KAK7480435.1"/>
    </source>
</evidence>
<keyword evidence="1" id="KW-0479">Metal-binding</keyword>
<dbReference type="SMART" id="SM00829">
    <property type="entry name" value="PKS_ER"/>
    <property type="match status" value="1"/>
</dbReference>
<dbReference type="SUPFAM" id="SSF51735">
    <property type="entry name" value="NAD(P)-binding Rossmann-fold domains"/>
    <property type="match status" value="1"/>
</dbReference>
<organism evidence="5 6">
    <name type="scientific">Batillaria attramentaria</name>
    <dbReference type="NCBI Taxonomy" id="370345"/>
    <lineage>
        <taxon>Eukaryota</taxon>
        <taxon>Metazoa</taxon>
        <taxon>Spiralia</taxon>
        <taxon>Lophotrochozoa</taxon>
        <taxon>Mollusca</taxon>
        <taxon>Gastropoda</taxon>
        <taxon>Caenogastropoda</taxon>
        <taxon>Sorbeoconcha</taxon>
        <taxon>Cerithioidea</taxon>
        <taxon>Batillariidae</taxon>
        <taxon>Batillaria</taxon>
    </lineage>
</organism>
<dbReference type="InterPro" id="IPR036291">
    <property type="entry name" value="NAD(P)-bd_dom_sf"/>
</dbReference>
<dbReference type="PANTHER" id="PTHR43401">
    <property type="entry name" value="L-THREONINE 3-DEHYDROGENASE"/>
    <property type="match status" value="1"/>
</dbReference>
<dbReference type="AlphaFoldDB" id="A0ABD0K0C4"/>
<evidence type="ECO:0000256" key="1">
    <source>
        <dbReference type="ARBA" id="ARBA00022723"/>
    </source>
</evidence>
<dbReference type="EMBL" id="JACVVK020000282">
    <property type="protein sequence ID" value="KAK7480435.1"/>
    <property type="molecule type" value="Genomic_DNA"/>
</dbReference>
<keyword evidence="3" id="KW-0560">Oxidoreductase</keyword>
<dbReference type="InterPro" id="IPR020843">
    <property type="entry name" value="ER"/>
</dbReference>
<dbReference type="PANTHER" id="PTHR43401:SF2">
    <property type="entry name" value="L-THREONINE 3-DEHYDROGENASE"/>
    <property type="match status" value="1"/>
</dbReference>
<evidence type="ECO:0000256" key="3">
    <source>
        <dbReference type="ARBA" id="ARBA00023002"/>
    </source>
</evidence>
<dbReference type="InterPro" id="IPR013154">
    <property type="entry name" value="ADH-like_N"/>
</dbReference>
<dbReference type="Pfam" id="PF00107">
    <property type="entry name" value="ADH_zinc_N"/>
    <property type="match status" value="1"/>
</dbReference>
<evidence type="ECO:0000256" key="2">
    <source>
        <dbReference type="ARBA" id="ARBA00022833"/>
    </source>
</evidence>
<dbReference type="GO" id="GO:0046872">
    <property type="term" value="F:metal ion binding"/>
    <property type="evidence" value="ECO:0007669"/>
    <property type="project" value="UniProtKB-KW"/>
</dbReference>
<dbReference type="GO" id="GO:0016491">
    <property type="term" value="F:oxidoreductase activity"/>
    <property type="evidence" value="ECO:0007669"/>
    <property type="project" value="UniProtKB-KW"/>
</dbReference>
<dbReference type="InterPro" id="IPR013149">
    <property type="entry name" value="ADH-like_C"/>
</dbReference>
<dbReference type="InterPro" id="IPR050129">
    <property type="entry name" value="Zn_alcohol_dh"/>
</dbReference>
<dbReference type="SUPFAM" id="SSF50129">
    <property type="entry name" value="GroES-like"/>
    <property type="match status" value="1"/>
</dbReference>
<proteinExistence type="predicted"/>
<dbReference type="Gene3D" id="3.40.50.720">
    <property type="entry name" value="NAD(P)-binding Rossmann-like Domain"/>
    <property type="match status" value="1"/>
</dbReference>
<protein>
    <recommendedName>
        <fullName evidence="4">Enoyl reductase (ER) domain-containing protein</fullName>
    </recommendedName>
</protein>
<reference evidence="5 6" key="1">
    <citation type="journal article" date="2023" name="Sci. Data">
        <title>Genome assembly of the Korean intertidal mud-creeper Batillaria attramentaria.</title>
        <authorList>
            <person name="Patra A.K."/>
            <person name="Ho P.T."/>
            <person name="Jun S."/>
            <person name="Lee S.J."/>
            <person name="Kim Y."/>
            <person name="Won Y.J."/>
        </authorList>
    </citation>
    <scope>NUCLEOTIDE SEQUENCE [LARGE SCALE GENOMIC DNA]</scope>
    <source>
        <strain evidence="5">Wonlab-2016</strain>
    </source>
</reference>
<accession>A0ABD0K0C4</accession>
<sequence length="468" mass="51435">MNRFVVEERVAADSIIAMRLCLEMLTCAGVCPYLRIEGRLNREFGEADSVPLNVTREITDLRRGSRSAKVENKKHCRPQCGKQSATERQERKYLADFETLRERFRNPNMLDNELNRNSDVQVMAHPSSALVGNPFSEMVSSASLTVPETPKGGVVVKVSHAGACYTEGQMRKKRIRPQFPGVEVAGTIHDVGNLLPNSNFTIGDKVVLFPDVSMADSGYAEYLAIDDVRNVLQIPQNMPLEVAAMLPGGALTAYAAVLAAKPHVEKLTQVKSCVNVLVVGAGGLGLWTIRLAQLLLGSVCNSVRLFTADNSIDKLLTAQDHGCYDIVHWNEEDHEQYIVERTLDACRGGVDIIIDYVSSKRTMQRSLKVLNREGLILVGGNSMTEVSISLNALAAKQQSIVGIPKGNMNQLQELVNFVSEGKLSPPCYAVFPVEDMNQVFDDLCECRITGRAIFRFATSSSATITDNQ</sequence>
<feature type="domain" description="Enoyl reductase (ER)" evidence="4">
    <location>
        <begin position="140"/>
        <end position="454"/>
    </location>
</feature>
<dbReference type="Gene3D" id="3.90.180.10">
    <property type="entry name" value="Medium-chain alcohol dehydrogenases, catalytic domain"/>
    <property type="match status" value="2"/>
</dbReference>